<dbReference type="Proteomes" id="UP001165060">
    <property type="component" value="Unassembled WGS sequence"/>
</dbReference>
<evidence type="ECO:0000313" key="3">
    <source>
        <dbReference type="Proteomes" id="UP001165060"/>
    </source>
</evidence>
<reference evidence="2 3" key="1">
    <citation type="journal article" date="2023" name="Commun. Biol.">
        <title>Genome analysis of Parmales, the sister group of diatoms, reveals the evolutionary specialization of diatoms from phago-mixotrophs to photoautotrophs.</title>
        <authorList>
            <person name="Ban H."/>
            <person name="Sato S."/>
            <person name="Yoshikawa S."/>
            <person name="Yamada K."/>
            <person name="Nakamura Y."/>
            <person name="Ichinomiya M."/>
            <person name="Sato N."/>
            <person name="Blanc-Mathieu R."/>
            <person name="Endo H."/>
            <person name="Kuwata A."/>
            <person name="Ogata H."/>
        </authorList>
    </citation>
    <scope>NUCLEOTIDE SEQUENCE [LARGE SCALE GENOMIC DNA]</scope>
</reference>
<sequence length="269" mass="28348">MAHGAITGGSSAGTSNIKLSKGGKGGGRRGGRRQPQQQQQQPPPQPPPEPRPEVTMAPDEPVTMAPDAPPPPPPCGTDSATLHIVEPPEGATVKGSSFDVRVAIEPCDTDLFNESYAGPTSRVCVALDSSPYYCWPVVGGRIRFAGAVDGQHAVTAVLMRQGRLLPETETGREEQVTLGIPNLEMILPFEKVTLPGSQLTVVSRVKTADEDRAKFDEYFAHQFTCYNLDAGTASPCWSIFGENSTPRILSAWEGLAGAGGGGSGVVEVI</sequence>
<gene>
    <name evidence="2" type="ORF">TeGR_g5622</name>
</gene>
<comment type="caution">
    <text evidence="2">The sequence shown here is derived from an EMBL/GenBank/DDBJ whole genome shotgun (WGS) entry which is preliminary data.</text>
</comment>
<name>A0ABQ6N9K3_9STRA</name>
<proteinExistence type="predicted"/>
<evidence type="ECO:0000313" key="2">
    <source>
        <dbReference type="EMBL" id="GMI51979.1"/>
    </source>
</evidence>
<protein>
    <submittedName>
        <fullName evidence="2">Uncharacterized protein</fullName>
    </submittedName>
</protein>
<accession>A0ABQ6N9K3</accession>
<dbReference type="EMBL" id="BRYB01006570">
    <property type="protein sequence ID" value="GMI51979.1"/>
    <property type="molecule type" value="Genomic_DNA"/>
</dbReference>
<evidence type="ECO:0000256" key="1">
    <source>
        <dbReference type="SAM" id="MobiDB-lite"/>
    </source>
</evidence>
<feature type="region of interest" description="Disordered" evidence="1">
    <location>
        <begin position="1"/>
        <end position="81"/>
    </location>
</feature>
<organism evidence="2 3">
    <name type="scientific">Tetraparma gracilis</name>
    <dbReference type="NCBI Taxonomy" id="2962635"/>
    <lineage>
        <taxon>Eukaryota</taxon>
        <taxon>Sar</taxon>
        <taxon>Stramenopiles</taxon>
        <taxon>Ochrophyta</taxon>
        <taxon>Bolidophyceae</taxon>
        <taxon>Parmales</taxon>
        <taxon>Triparmaceae</taxon>
        <taxon>Tetraparma</taxon>
    </lineage>
</organism>
<feature type="compositionally biased region" description="Gly residues" evidence="1">
    <location>
        <begin position="1"/>
        <end position="11"/>
    </location>
</feature>
<keyword evidence="3" id="KW-1185">Reference proteome</keyword>